<proteinExistence type="predicted"/>
<protein>
    <submittedName>
        <fullName evidence="1">Uncharacterized protein</fullName>
    </submittedName>
</protein>
<evidence type="ECO:0000313" key="1">
    <source>
        <dbReference type="EMBL" id="TEA41422.1"/>
    </source>
</evidence>
<dbReference type="EMBL" id="QWLN02001426">
    <property type="protein sequence ID" value="TEA41422.1"/>
    <property type="molecule type" value="Genomic_DNA"/>
</dbReference>
<dbReference type="SUPFAM" id="SSF47836">
    <property type="entry name" value="Retroviral matrix proteins"/>
    <property type="match status" value="1"/>
</dbReference>
<dbReference type="Gene3D" id="1.10.150.180">
    <property type="entry name" value="Gamma-retroviral matrix domain"/>
    <property type="match status" value="1"/>
</dbReference>
<feature type="non-terminal residue" evidence="1">
    <location>
        <position position="1"/>
    </location>
</feature>
<organism evidence="1 2">
    <name type="scientific">Sousa chinensis</name>
    <name type="common">Indo-pacific humpbacked dolphin</name>
    <name type="synonym">Steno chinensis</name>
    <dbReference type="NCBI Taxonomy" id="103600"/>
    <lineage>
        <taxon>Eukaryota</taxon>
        <taxon>Metazoa</taxon>
        <taxon>Chordata</taxon>
        <taxon>Craniata</taxon>
        <taxon>Vertebrata</taxon>
        <taxon>Euteleostomi</taxon>
        <taxon>Mammalia</taxon>
        <taxon>Eutheria</taxon>
        <taxon>Laurasiatheria</taxon>
        <taxon>Artiodactyla</taxon>
        <taxon>Whippomorpha</taxon>
        <taxon>Cetacea</taxon>
        <taxon>Odontoceti</taxon>
        <taxon>Delphinidae</taxon>
        <taxon>Sousa</taxon>
    </lineage>
</organism>
<dbReference type="Proteomes" id="UP000295264">
    <property type="component" value="Unassembled WGS sequence"/>
</dbReference>
<dbReference type="PANTHER" id="PTHR33166">
    <property type="entry name" value="GAG_P30 DOMAIN-CONTAINING PROTEIN"/>
    <property type="match status" value="1"/>
</dbReference>
<feature type="non-terminal residue" evidence="1">
    <location>
        <position position="107"/>
    </location>
</feature>
<sequence length="107" mass="12296">GQLTIHPQDSPLGCILKNWAKFDPQTLGKKQLIFFCNMACPQYKLGGGEIWPEYGSLNSNTILQRDLFCRKWSEVPYVQVVFALRENPELYRTCWVDSADLAMLNLL</sequence>
<evidence type="ECO:0000313" key="2">
    <source>
        <dbReference type="Proteomes" id="UP000295264"/>
    </source>
</evidence>
<dbReference type="InterPro" id="IPR010999">
    <property type="entry name" value="Retrovr_matrix"/>
</dbReference>
<reference evidence="1 2" key="1">
    <citation type="journal article" date="2018" name="Genomics">
        <title>Molecular footprints of inshore aquatic adaptation in Indo-Pacific humpback dolphin (Sousa chinensis).</title>
        <authorList>
            <person name="Ming Y."/>
            <person name="Jian J."/>
            <person name="Yu F."/>
            <person name="Yu X."/>
            <person name="Wang J."/>
            <person name="Liu W."/>
        </authorList>
    </citation>
    <scope>NUCLEOTIDE SEQUENCE [LARGE SCALE GENOMIC DNA]</scope>
    <source>
        <strain evidence="1">MY-2018</strain>
        <tissue evidence="1">Skin</tissue>
    </source>
</reference>
<dbReference type="InterPro" id="IPR036946">
    <property type="entry name" value="G_retro_matrix_sf"/>
</dbReference>
<accession>A0A484H067</accession>
<dbReference type="AlphaFoldDB" id="A0A484H067"/>
<keyword evidence="2" id="KW-1185">Reference proteome</keyword>
<dbReference type="InterPro" id="IPR050462">
    <property type="entry name" value="Retroviral_Gag-Pol_poly"/>
</dbReference>
<comment type="caution">
    <text evidence="1">The sequence shown here is derived from an EMBL/GenBank/DDBJ whole genome shotgun (WGS) entry which is preliminary data.</text>
</comment>
<gene>
    <name evidence="1" type="ORF">DBR06_SOUSAS7910110</name>
</gene>
<name>A0A484H067_SOUCH</name>